<dbReference type="EMBL" id="KI275339">
    <property type="protein sequence ID" value="ESA22733.1"/>
    <property type="molecule type" value="Genomic_DNA"/>
</dbReference>
<proteinExistence type="predicted"/>
<sequence>MYLVNPIYNNKIHFLSSLLLKNKKHVTRCTSSNNFLSKESDQFKYLFLLKAEKCGLKLFLGELLEILNELESHSALEQLKLWYNIQPIHYENTPTGFSSFRSKNTSPPTQNDQLLNEYFVIKAYASESGLSPENDQNI</sequence>
<reference evidence="1" key="1">
    <citation type="submission" date="2013-07" db="EMBL/GenBank/DDBJ databases">
        <title>The genome of an arbuscular mycorrhizal fungus provides insights into the evolution of the oldest plant symbiosis.</title>
        <authorList>
            <consortium name="DOE Joint Genome Institute"/>
            <person name="Tisserant E."/>
            <person name="Malbreil M."/>
            <person name="Kuo A."/>
            <person name="Kohler A."/>
            <person name="Symeonidi A."/>
            <person name="Balestrini R."/>
            <person name="Charron P."/>
            <person name="Duensing N."/>
            <person name="Frei-dit-Frey N."/>
            <person name="Gianinazzi-Pearson V."/>
            <person name="Gilbert B."/>
            <person name="Handa Y."/>
            <person name="Hijri M."/>
            <person name="Kaul R."/>
            <person name="Kawaguchi M."/>
            <person name="Krajinski F."/>
            <person name="Lammers P."/>
            <person name="Lapierre D."/>
            <person name="Masclaux F.G."/>
            <person name="Murat C."/>
            <person name="Morin E."/>
            <person name="Ndikumana S."/>
            <person name="Pagni M."/>
            <person name="Petitpierre D."/>
            <person name="Requena N."/>
            <person name="Rosikiewicz P."/>
            <person name="Riley R."/>
            <person name="Saito K."/>
            <person name="San Clemente H."/>
            <person name="Shapiro H."/>
            <person name="van Tuinen D."/>
            <person name="Becard G."/>
            <person name="Bonfante P."/>
            <person name="Paszkowski U."/>
            <person name="Shachar-Hill Y."/>
            <person name="Young J.P."/>
            <person name="Sanders I.R."/>
            <person name="Henrissat B."/>
            <person name="Rensing S.A."/>
            <person name="Grigoriev I.V."/>
            <person name="Corradi N."/>
            <person name="Roux C."/>
            <person name="Martin F."/>
        </authorList>
    </citation>
    <scope>NUCLEOTIDE SEQUENCE</scope>
    <source>
        <strain evidence="1">DAOM 197198</strain>
    </source>
</reference>
<protein>
    <submittedName>
        <fullName evidence="1">Uncharacterized protein</fullName>
    </submittedName>
</protein>
<dbReference type="HOGENOM" id="CLU_1856331_0_0_1"/>
<name>U9UW01_RHIID</name>
<dbReference type="AlphaFoldDB" id="U9UW01"/>
<evidence type="ECO:0000313" key="1">
    <source>
        <dbReference type="EMBL" id="ESA22733.1"/>
    </source>
</evidence>
<gene>
    <name evidence="1" type="ORF">GLOINDRAFT_91281</name>
</gene>
<organism evidence="1">
    <name type="scientific">Rhizophagus irregularis (strain DAOM 181602 / DAOM 197198 / MUCL 43194)</name>
    <name type="common">Arbuscular mycorrhizal fungus</name>
    <name type="synonym">Glomus intraradices</name>
    <dbReference type="NCBI Taxonomy" id="747089"/>
    <lineage>
        <taxon>Eukaryota</taxon>
        <taxon>Fungi</taxon>
        <taxon>Fungi incertae sedis</taxon>
        <taxon>Mucoromycota</taxon>
        <taxon>Glomeromycotina</taxon>
        <taxon>Glomeromycetes</taxon>
        <taxon>Glomerales</taxon>
        <taxon>Glomeraceae</taxon>
        <taxon>Rhizophagus</taxon>
    </lineage>
</organism>
<accession>U9UW01</accession>